<evidence type="ECO:0000256" key="2">
    <source>
        <dbReference type="ARBA" id="ARBA00022723"/>
    </source>
</evidence>
<dbReference type="Pfam" id="PF13359">
    <property type="entry name" value="DDE_Tnp_4"/>
    <property type="match status" value="1"/>
</dbReference>
<keyword evidence="2" id="KW-0479">Metal-binding</keyword>
<gene>
    <name evidence="4" type="ORF">V1264_004700</name>
</gene>
<evidence type="ECO:0000313" key="4">
    <source>
        <dbReference type="EMBL" id="KAK7097769.1"/>
    </source>
</evidence>
<dbReference type="GO" id="GO:0046872">
    <property type="term" value="F:metal ion binding"/>
    <property type="evidence" value="ECO:0007669"/>
    <property type="project" value="UniProtKB-KW"/>
</dbReference>
<comment type="cofactor">
    <cofactor evidence="1">
        <name>a divalent metal cation</name>
        <dbReference type="ChEBI" id="CHEBI:60240"/>
    </cofactor>
</comment>
<dbReference type="InterPro" id="IPR027806">
    <property type="entry name" value="HARBI1_dom"/>
</dbReference>
<protein>
    <recommendedName>
        <fullName evidence="3">DDE Tnp4 domain-containing protein</fullName>
    </recommendedName>
</protein>
<reference evidence="4 5" key="1">
    <citation type="submission" date="2024-02" db="EMBL/GenBank/DDBJ databases">
        <title>Chromosome-scale genome assembly of the rough periwinkle Littorina saxatilis.</title>
        <authorList>
            <person name="De Jode A."/>
            <person name="Faria R."/>
            <person name="Formenti G."/>
            <person name="Sims Y."/>
            <person name="Smith T.P."/>
            <person name="Tracey A."/>
            <person name="Wood J.M.D."/>
            <person name="Zagrodzka Z.B."/>
            <person name="Johannesson K."/>
            <person name="Butlin R.K."/>
            <person name="Leder E.H."/>
        </authorList>
    </citation>
    <scope>NUCLEOTIDE SEQUENCE [LARGE SCALE GENOMIC DNA]</scope>
    <source>
        <strain evidence="4">Snail1</strain>
        <tissue evidence="4">Muscle</tissue>
    </source>
</reference>
<proteinExistence type="predicted"/>
<comment type="caution">
    <text evidence="4">The sequence shown here is derived from an EMBL/GenBank/DDBJ whole genome shotgun (WGS) entry which is preliminary data.</text>
</comment>
<feature type="domain" description="DDE Tnp4" evidence="3">
    <location>
        <begin position="31"/>
        <end position="87"/>
    </location>
</feature>
<dbReference type="AlphaFoldDB" id="A0AAN9B301"/>
<dbReference type="Proteomes" id="UP001374579">
    <property type="component" value="Unassembled WGS sequence"/>
</dbReference>
<evidence type="ECO:0000259" key="3">
    <source>
        <dbReference type="Pfam" id="PF13359"/>
    </source>
</evidence>
<dbReference type="EMBL" id="JBAMIC010000013">
    <property type="protein sequence ID" value="KAK7097769.1"/>
    <property type="molecule type" value="Genomic_DNA"/>
</dbReference>
<name>A0AAN9B301_9CAEN</name>
<evidence type="ECO:0000256" key="1">
    <source>
        <dbReference type="ARBA" id="ARBA00001968"/>
    </source>
</evidence>
<evidence type="ECO:0000313" key="5">
    <source>
        <dbReference type="Proteomes" id="UP001374579"/>
    </source>
</evidence>
<accession>A0AAN9B301</accession>
<sequence>MLVCPNTLEGWRAVADKFFQRWNFPNTCGALDGKHVASRCPPKSGSLYFNYKGFYSIVLMALVDADYKFIWADIGGTGSSSDAQIYIQFL</sequence>
<keyword evidence="5" id="KW-1185">Reference proteome</keyword>
<organism evidence="4 5">
    <name type="scientific">Littorina saxatilis</name>
    <dbReference type="NCBI Taxonomy" id="31220"/>
    <lineage>
        <taxon>Eukaryota</taxon>
        <taxon>Metazoa</taxon>
        <taxon>Spiralia</taxon>
        <taxon>Lophotrochozoa</taxon>
        <taxon>Mollusca</taxon>
        <taxon>Gastropoda</taxon>
        <taxon>Caenogastropoda</taxon>
        <taxon>Littorinimorpha</taxon>
        <taxon>Littorinoidea</taxon>
        <taxon>Littorinidae</taxon>
        <taxon>Littorina</taxon>
    </lineage>
</organism>